<dbReference type="InterPro" id="IPR000477">
    <property type="entry name" value="RT_dom"/>
</dbReference>
<reference evidence="3" key="1">
    <citation type="submission" date="2025-08" db="UniProtKB">
        <authorList>
            <consortium name="RefSeq"/>
        </authorList>
    </citation>
    <scope>IDENTIFICATION</scope>
</reference>
<sequence>MLIFTKRSKLNTSNYRPILLTPTPCRMMESVFQTSITEHYVPNGLNTPKQHEFVHRKGCISSMLETRDIMTSSIHRSHAVDVIYTDFAKAFNKVPHRRLLHKLRAYGIQDALLDWISAWLSDQSQRVVTSGVP</sequence>
<evidence type="ECO:0000259" key="1">
    <source>
        <dbReference type="PROSITE" id="PS50878"/>
    </source>
</evidence>
<evidence type="ECO:0000313" key="2">
    <source>
        <dbReference type="Proteomes" id="UP001652625"/>
    </source>
</evidence>
<evidence type="ECO:0000313" key="3">
    <source>
        <dbReference type="RefSeq" id="XP_065673997.1"/>
    </source>
</evidence>
<keyword evidence="2" id="KW-1185">Reference proteome</keyword>
<proteinExistence type="predicted"/>
<dbReference type="GeneID" id="136090947"/>
<dbReference type="PANTHER" id="PTHR33332">
    <property type="entry name" value="REVERSE TRANSCRIPTASE DOMAIN-CONTAINING PROTEIN"/>
    <property type="match status" value="1"/>
</dbReference>
<protein>
    <submittedName>
        <fullName evidence="3">Uncharacterized protein LOC136090947</fullName>
    </submittedName>
</protein>
<gene>
    <name evidence="3" type="primary">LOC136090947</name>
</gene>
<name>A0ABM4DHN4_HYDVU</name>
<feature type="domain" description="Reverse transcriptase" evidence="1">
    <location>
        <begin position="1"/>
        <end position="133"/>
    </location>
</feature>
<dbReference type="RefSeq" id="XP_065673997.1">
    <property type="nucleotide sequence ID" value="XM_065817925.1"/>
</dbReference>
<dbReference type="Pfam" id="PF00078">
    <property type="entry name" value="RVT_1"/>
    <property type="match status" value="1"/>
</dbReference>
<dbReference type="PROSITE" id="PS50878">
    <property type="entry name" value="RT_POL"/>
    <property type="match status" value="1"/>
</dbReference>
<accession>A0ABM4DHN4</accession>
<dbReference type="Proteomes" id="UP001652625">
    <property type="component" value="Chromosome 14"/>
</dbReference>
<organism evidence="2 3">
    <name type="scientific">Hydra vulgaris</name>
    <name type="common">Hydra</name>
    <name type="synonym">Hydra attenuata</name>
    <dbReference type="NCBI Taxonomy" id="6087"/>
    <lineage>
        <taxon>Eukaryota</taxon>
        <taxon>Metazoa</taxon>
        <taxon>Cnidaria</taxon>
        <taxon>Hydrozoa</taxon>
        <taxon>Hydroidolina</taxon>
        <taxon>Anthoathecata</taxon>
        <taxon>Aplanulata</taxon>
        <taxon>Hydridae</taxon>
        <taxon>Hydra</taxon>
    </lineage>
</organism>